<dbReference type="AlphaFoldDB" id="A0A382RI17"/>
<dbReference type="Gene3D" id="2.40.160.60">
    <property type="entry name" value="Outer membrane protein transport protein (OMPP1/FadL/TodX)"/>
    <property type="match status" value="1"/>
</dbReference>
<sequence>SNLGSGVETQFSNTDYIADIGMSYLALASNIGKNTVALSIKTFDFGDIAHTTAEDPTGMSGRTFSPQFLTITAGYSKAYTDRIRFGASIKLVSETIMQTDANSFAFDMGVQYAHGSLPLSLGIVLRNLGPKMQFSGSNLEQSMQPDESESGTISEHFQVIAQPFDLPASLNISATYAPINALKLHGTFENNAFGFNQFHGGAEYSISLAGLDIWVGGGTNLYLVDDDTDGWDEDLTTNNHGSSFGAGFSVPLSGITLGVDYGIKTSDTFGDTGVLAFNIGF</sequence>
<name>A0A382RI17_9ZZZZ</name>
<evidence type="ECO:0008006" key="2">
    <source>
        <dbReference type="Google" id="ProtNLM"/>
    </source>
</evidence>
<dbReference type="EMBL" id="UINC01121838">
    <property type="protein sequence ID" value="SVC97276.1"/>
    <property type="molecule type" value="Genomic_DNA"/>
</dbReference>
<organism evidence="1">
    <name type="scientific">marine metagenome</name>
    <dbReference type="NCBI Taxonomy" id="408172"/>
    <lineage>
        <taxon>unclassified sequences</taxon>
        <taxon>metagenomes</taxon>
        <taxon>ecological metagenomes</taxon>
    </lineage>
</organism>
<evidence type="ECO:0000313" key="1">
    <source>
        <dbReference type="EMBL" id="SVC97276.1"/>
    </source>
</evidence>
<protein>
    <recommendedName>
        <fullName evidence="2">DUF5723 domain-containing protein</fullName>
    </recommendedName>
</protein>
<reference evidence="1" key="1">
    <citation type="submission" date="2018-05" db="EMBL/GenBank/DDBJ databases">
        <authorList>
            <person name="Lanie J.A."/>
            <person name="Ng W.-L."/>
            <person name="Kazmierczak K.M."/>
            <person name="Andrzejewski T.M."/>
            <person name="Davidsen T.M."/>
            <person name="Wayne K.J."/>
            <person name="Tettelin H."/>
            <person name="Glass J.I."/>
            <person name="Rusch D."/>
            <person name="Podicherti R."/>
            <person name="Tsui H.-C.T."/>
            <person name="Winkler M.E."/>
        </authorList>
    </citation>
    <scope>NUCLEOTIDE SEQUENCE</scope>
</reference>
<feature type="non-terminal residue" evidence="1">
    <location>
        <position position="1"/>
    </location>
</feature>
<gene>
    <name evidence="1" type="ORF">METZ01_LOCUS350130</name>
</gene>
<accession>A0A382RI17</accession>
<proteinExistence type="predicted"/>